<accession>A0AAV7M402</accession>
<keyword evidence="4" id="KW-1185">Reference proteome</keyword>
<evidence type="ECO:0000313" key="3">
    <source>
        <dbReference type="EMBL" id="KAJ1095833.1"/>
    </source>
</evidence>
<dbReference type="Proteomes" id="UP001066276">
    <property type="component" value="Chromosome 10"/>
</dbReference>
<feature type="region of interest" description="Disordered" evidence="1">
    <location>
        <begin position="38"/>
        <end position="79"/>
    </location>
</feature>
<feature type="compositionally biased region" description="Gly residues" evidence="1">
    <location>
        <begin position="70"/>
        <end position="79"/>
    </location>
</feature>
<comment type="caution">
    <text evidence="3">The sequence shown here is derived from an EMBL/GenBank/DDBJ whole genome shotgun (WGS) entry which is preliminary data.</text>
</comment>
<feature type="compositionally biased region" description="Gly residues" evidence="1">
    <location>
        <begin position="47"/>
        <end position="61"/>
    </location>
</feature>
<evidence type="ECO:0000256" key="1">
    <source>
        <dbReference type="SAM" id="MobiDB-lite"/>
    </source>
</evidence>
<protein>
    <recommendedName>
        <fullName evidence="5">Secreted protein</fullName>
    </recommendedName>
</protein>
<organism evidence="3 4">
    <name type="scientific">Pleurodeles waltl</name>
    <name type="common">Iberian ribbed newt</name>
    <dbReference type="NCBI Taxonomy" id="8319"/>
    <lineage>
        <taxon>Eukaryota</taxon>
        <taxon>Metazoa</taxon>
        <taxon>Chordata</taxon>
        <taxon>Craniata</taxon>
        <taxon>Vertebrata</taxon>
        <taxon>Euteleostomi</taxon>
        <taxon>Amphibia</taxon>
        <taxon>Batrachia</taxon>
        <taxon>Caudata</taxon>
        <taxon>Salamandroidea</taxon>
        <taxon>Salamandridae</taxon>
        <taxon>Pleurodelinae</taxon>
        <taxon>Pleurodeles</taxon>
    </lineage>
</organism>
<evidence type="ECO:0008006" key="5">
    <source>
        <dbReference type="Google" id="ProtNLM"/>
    </source>
</evidence>
<sequence length="104" mass="10515">MISRILLLRLVPVAMLPAEVTCSLRAAVVCFTAFDKEEKKPPPELGAGRGAGSGDVAGGGTEEGDESSPGPGGGGGGGSGLCKSVMYPLGKLAMKLLSDSLRRR</sequence>
<keyword evidence="2" id="KW-0732">Signal</keyword>
<reference evidence="3" key="1">
    <citation type="journal article" date="2022" name="bioRxiv">
        <title>Sequencing and chromosome-scale assembly of the giantPleurodeles waltlgenome.</title>
        <authorList>
            <person name="Brown T."/>
            <person name="Elewa A."/>
            <person name="Iarovenko S."/>
            <person name="Subramanian E."/>
            <person name="Araus A.J."/>
            <person name="Petzold A."/>
            <person name="Susuki M."/>
            <person name="Suzuki K.-i.T."/>
            <person name="Hayashi T."/>
            <person name="Toyoda A."/>
            <person name="Oliveira C."/>
            <person name="Osipova E."/>
            <person name="Leigh N.D."/>
            <person name="Simon A."/>
            <person name="Yun M.H."/>
        </authorList>
    </citation>
    <scope>NUCLEOTIDE SEQUENCE</scope>
    <source>
        <strain evidence="3">20211129_DDA</strain>
        <tissue evidence="3">Liver</tissue>
    </source>
</reference>
<name>A0AAV7M402_PLEWA</name>
<evidence type="ECO:0000313" key="4">
    <source>
        <dbReference type="Proteomes" id="UP001066276"/>
    </source>
</evidence>
<dbReference type="EMBL" id="JANPWB010000014">
    <property type="protein sequence ID" value="KAJ1095833.1"/>
    <property type="molecule type" value="Genomic_DNA"/>
</dbReference>
<dbReference type="AlphaFoldDB" id="A0AAV7M402"/>
<feature type="signal peptide" evidence="2">
    <location>
        <begin position="1"/>
        <end position="22"/>
    </location>
</feature>
<feature type="chain" id="PRO_5043753697" description="Secreted protein" evidence="2">
    <location>
        <begin position="23"/>
        <end position="104"/>
    </location>
</feature>
<gene>
    <name evidence="3" type="ORF">NDU88_000983</name>
</gene>
<proteinExistence type="predicted"/>
<evidence type="ECO:0000256" key="2">
    <source>
        <dbReference type="SAM" id="SignalP"/>
    </source>
</evidence>